<evidence type="ECO:0000256" key="2">
    <source>
        <dbReference type="ARBA" id="ARBA00004370"/>
    </source>
</evidence>
<evidence type="ECO:0000256" key="4">
    <source>
        <dbReference type="ARBA" id="ARBA00022553"/>
    </source>
</evidence>
<dbReference type="PANTHER" id="PTHR44936:SF9">
    <property type="entry name" value="SENSOR PROTEIN CREC"/>
    <property type="match status" value="1"/>
</dbReference>
<keyword evidence="10" id="KW-0472">Membrane</keyword>
<dbReference type="PANTHER" id="PTHR44936">
    <property type="entry name" value="SENSOR PROTEIN CREC"/>
    <property type="match status" value="1"/>
</dbReference>
<keyword evidence="4" id="KW-0597">Phosphoprotein</keyword>
<keyword evidence="10" id="KW-1133">Transmembrane helix</keyword>
<feature type="domain" description="Histidine kinase" evidence="11">
    <location>
        <begin position="507"/>
        <end position="614"/>
    </location>
</feature>
<dbReference type="InterPro" id="IPR005467">
    <property type="entry name" value="His_kinase_dom"/>
</dbReference>
<evidence type="ECO:0000313" key="13">
    <source>
        <dbReference type="EMBL" id="MFD0946565.1"/>
    </source>
</evidence>
<organism evidence="13 14">
    <name type="scientific">Sphingomonas canadensis</name>
    <dbReference type="NCBI Taxonomy" id="1219257"/>
    <lineage>
        <taxon>Bacteria</taxon>
        <taxon>Pseudomonadati</taxon>
        <taxon>Pseudomonadota</taxon>
        <taxon>Alphaproteobacteria</taxon>
        <taxon>Sphingomonadales</taxon>
        <taxon>Sphingomonadaceae</taxon>
        <taxon>Sphingomonas</taxon>
    </lineage>
</organism>
<evidence type="ECO:0000256" key="3">
    <source>
        <dbReference type="ARBA" id="ARBA00012438"/>
    </source>
</evidence>
<evidence type="ECO:0000256" key="9">
    <source>
        <dbReference type="ARBA" id="ARBA00023012"/>
    </source>
</evidence>
<feature type="transmembrane region" description="Helical" evidence="10">
    <location>
        <begin position="270"/>
        <end position="293"/>
    </location>
</feature>
<dbReference type="SUPFAM" id="SSF55874">
    <property type="entry name" value="ATPase domain of HSP90 chaperone/DNA topoisomerase II/histidine kinase"/>
    <property type="match status" value="1"/>
</dbReference>
<dbReference type="CDD" id="cd06225">
    <property type="entry name" value="HAMP"/>
    <property type="match status" value="1"/>
</dbReference>
<keyword evidence="6" id="KW-0547">Nucleotide-binding</keyword>
<dbReference type="SMART" id="SM00387">
    <property type="entry name" value="HATPase_c"/>
    <property type="match status" value="1"/>
</dbReference>
<feature type="transmembrane region" description="Helical" evidence="10">
    <location>
        <begin position="21"/>
        <end position="46"/>
    </location>
</feature>
<reference evidence="14" key="1">
    <citation type="journal article" date="2019" name="Int. J. Syst. Evol. Microbiol.">
        <title>The Global Catalogue of Microorganisms (GCM) 10K type strain sequencing project: providing services to taxonomists for standard genome sequencing and annotation.</title>
        <authorList>
            <consortium name="The Broad Institute Genomics Platform"/>
            <consortium name="The Broad Institute Genome Sequencing Center for Infectious Disease"/>
            <person name="Wu L."/>
            <person name="Ma J."/>
        </authorList>
    </citation>
    <scope>NUCLEOTIDE SEQUENCE [LARGE SCALE GENOMIC DNA]</scope>
    <source>
        <strain evidence="14">CCUG 62982</strain>
    </source>
</reference>
<comment type="subcellular location">
    <subcellularLocation>
        <location evidence="2">Membrane</location>
    </subcellularLocation>
</comment>
<name>A0ABW3H526_9SPHN</name>
<protein>
    <recommendedName>
        <fullName evidence="3">histidine kinase</fullName>
        <ecNumber evidence="3">2.7.13.3</ecNumber>
    </recommendedName>
</protein>
<dbReference type="Pfam" id="PF00672">
    <property type="entry name" value="HAMP"/>
    <property type="match status" value="1"/>
</dbReference>
<dbReference type="InterPro" id="IPR050980">
    <property type="entry name" value="2C_sensor_his_kinase"/>
</dbReference>
<evidence type="ECO:0000256" key="5">
    <source>
        <dbReference type="ARBA" id="ARBA00022679"/>
    </source>
</evidence>
<feature type="domain" description="HAMP" evidence="12">
    <location>
        <begin position="295"/>
        <end position="348"/>
    </location>
</feature>
<accession>A0ABW3H526</accession>
<dbReference type="InterPro" id="IPR036890">
    <property type="entry name" value="HATPase_C_sf"/>
</dbReference>
<keyword evidence="7" id="KW-0418">Kinase</keyword>
<evidence type="ECO:0000259" key="12">
    <source>
        <dbReference type="PROSITE" id="PS50885"/>
    </source>
</evidence>
<evidence type="ECO:0000256" key="1">
    <source>
        <dbReference type="ARBA" id="ARBA00000085"/>
    </source>
</evidence>
<dbReference type="SUPFAM" id="SSF158472">
    <property type="entry name" value="HAMP domain-like"/>
    <property type="match status" value="1"/>
</dbReference>
<dbReference type="SMART" id="SM00304">
    <property type="entry name" value="HAMP"/>
    <property type="match status" value="1"/>
</dbReference>
<proteinExistence type="predicted"/>
<dbReference type="InterPro" id="IPR007892">
    <property type="entry name" value="CHASE4"/>
</dbReference>
<evidence type="ECO:0000256" key="10">
    <source>
        <dbReference type="SAM" id="Phobius"/>
    </source>
</evidence>
<keyword evidence="5" id="KW-0808">Transferase</keyword>
<dbReference type="Proteomes" id="UP001596977">
    <property type="component" value="Unassembled WGS sequence"/>
</dbReference>
<gene>
    <name evidence="13" type="ORF">ACFQ1E_09470</name>
</gene>
<dbReference type="InterPro" id="IPR003594">
    <property type="entry name" value="HATPase_dom"/>
</dbReference>
<dbReference type="PROSITE" id="PS50885">
    <property type="entry name" value="HAMP"/>
    <property type="match status" value="1"/>
</dbReference>
<dbReference type="Pfam" id="PF05228">
    <property type="entry name" value="CHASE4"/>
    <property type="match status" value="1"/>
</dbReference>
<keyword evidence="9" id="KW-0902">Two-component regulatory system</keyword>
<evidence type="ECO:0000256" key="8">
    <source>
        <dbReference type="ARBA" id="ARBA00022840"/>
    </source>
</evidence>
<dbReference type="Gene3D" id="3.30.565.10">
    <property type="entry name" value="Histidine kinase-like ATPase, C-terminal domain"/>
    <property type="match status" value="1"/>
</dbReference>
<evidence type="ECO:0000313" key="14">
    <source>
        <dbReference type="Proteomes" id="UP001596977"/>
    </source>
</evidence>
<dbReference type="PROSITE" id="PS50109">
    <property type="entry name" value="HIS_KIN"/>
    <property type="match status" value="1"/>
</dbReference>
<evidence type="ECO:0000256" key="6">
    <source>
        <dbReference type="ARBA" id="ARBA00022741"/>
    </source>
</evidence>
<dbReference type="InterPro" id="IPR003660">
    <property type="entry name" value="HAMP_dom"/>
</dbReference>
<evidence type="ECO:0000259" key="11">
    <source>
        <dbReference type="PROSITE" id="PS50109"/>
    </source>
</evidence>
<sequence>MPDEAAAPRRGRRLSPRTLGAKLVLILTGVGLMGAIALTGFLFLVITPSFNQLEQGAVTGHVDRTHAVLGEFATKVEQTVRDYGDWNDSYEYMAHQTKAFEEDSFSTLAMVNLGVNGMAYVGNDRKIVIARWIDLDTQADIAPLRERLTQAIGGIDLARTLKKGESSASFYLRLGDQLAAVGVAQVRRSDGTGDPRGYVVMARTIGSEQLSTLLQLKSRIDLSNPLADVTVTRHDRTIDIAVPIRGPDNRPVATADYSVARDLSLLGTRMLGLAVVGSVVLLALVLWVLRLVISRMVIRPLHRVEKHMGVVRQSGGLGLLTEEPRRDEIGSLVTSFNSMLRQLKDLREQLEVQSFTLGRSESAVAVMHNVRNALNPISTVLSQGLATPPVLDQAMLDRAFGELLRDDVPLVRRQKLVAFAAAATQAIGEEREERRRQMEIGREALHNVLEIIGKQQEAAHERPQLESCDISELVARNATIARYSGECSIGVSFPSRPHWALANRIILSQVIGNLFSNAAEAIAAAGRGTGTITVSVHELGDRVELVIRDDGEGFDPESAPTLFQRGFSTREHKSGGLGLHWCANSMVAMEGSLQLLSEGKGTGARAVLTLKAAPAAAEELAA</sequence>
<dbReference type="EC" id="2.7.13.3" evidence="3"/>
<comment type="catalytic activity">
    <reaction evidence="1">
        <text>ATP + protein L-histidine = ADP + protein N-phospho-L-histidine.</text>
        <dbReference type="EC" id="2.7.13.3"/>
    </reaction>
</comment>
<dbReference type="Pfam" id="PF02518">
    <property type="entry name" value="HATPase_c"/>
    <property type="match status" value="1"/>
</dbReference>
<dbReference type="RefSeq" id="WP_264943933.1">
    <property type="nucleotide sequence ID" value="NZ_JAPDRA010000003.1"/>
</dbReference>
<keyword evidence="8" id="KW-0067">ATP-binding</keyword>
<comment type="caution">
    <text evidence="13">The sequence shown here is derived from an EMBL/GenBank/DDBJ whole genome shotgun (WGS) entry which is preliminary data.</text>
</comment>
<keyword evidence="10" id="KW-0812">Transmembrane</keyword>
<evidence type="ECO:0000256" key="7">
    <source>
        <dbReference type="ARBA" id="ARBA00022777"/>
    </source>
</evidence>
<keyword evidence="14" id="KW-1185">Reference proteome</keyword>
<dbReference type="Gene3D" id="6.10.340.10">
    <property type="match status" value="1"/>
</dbReference>
<dbReference type="EMBL" id="JBHTJG010000003">
    <property type="protein sequence ID" value="MFD0946565.1"/>
    <property type="molecule type" value="Genomic_DNA"/>
</dbReference>